<keyword evidence="1" id="KW-0472">Membrane</keyword>
<dbReference type="InterPro" id="IPR052798">
    <property type="entry name" value="Giardia_VSA"/>
</dbReference>
<dbReference type="VEuPathDB" id="GiardiaDB:QR46_3232"/>
<evidence type="ECO:0000256" key="1">
    <source>
        <dbReference type="SAM" id="Phobius"/>
    </source>
</evidence>
<organism evidence="3 4">
    <name type="scientific">Giardia duodenalis assemblage B</name>
    <dbReference type="NCBI Taxonomy" id="1394984"/>
    <lineage>
        <taxon>Eukaryota</taxon>
        <taxon>Metamonada</taxon>
        <taxon>Diplomonadida</taxon>
        <taxon>Hexamitidae</taxon>
        <taxon>Giardiinae</taxon>
        <taxon>Giardia</taxon>
    </lineage>
</organism>
<feature type="transmembrane region" description="Helical" evidence="1">
    <location>
        <begin position="410"/>
        <end position="434"/>
    </location>
</feature>
<dbReference type="Gene3D" id="2.10.220.10">
    <property type="entry name" value="Hormone Receptor, Insulin-like Growth Factor Receptor 1, Chain A, domain 2"/>
    <property type="match status" value="1"/>
</dbReference>
<gene>
    <name evidence="3" type="ORF">QR46_3232</name>
</gene>
<dbReference type="Pfam" id="PF03302">
    <property type="entry name" value="VSP"/>
    <property type="match status" value="2"/>
</dbReference>
<evidence type="ECO:0000313" key="4">
    <source>
        <dbReference type="Proteomes" id="UP000070089"/>
    </source>
</evidence>
<protein>
    <submittedName>
        <fullName evidence="3">Variant-specific surface protein</fullName>
    </submittedName>
</protein>
<sequence length="439" mass="44129">MFFELALLGCVLQIAQAACAEAADETLKCKTNMCNLQIGGTEAANKYCSQCSKPGEYLIDGACVTEVGSSGCAPQDPPDGTCKSCGAGYFLHKGGCYKKGQVPGSTICSDAVSSGTNGVCDKCKADNGFFANLGPAATKQSCIACNETENIDGVTGVVGCTTCSSPSAAGDSNTPKAATCTACGDSKIVKTDKGVTSCVTEAQCTEIEGFFVKTNGSTETCEACGDDNCATCAATGNNKCSKCKAINTAGAKLYLKTESSSPTGTCVEASQCGSTAFPKDDPTNGNKCVLCGDTTNGVTNCAECTAPAQGKTKPACTKCTSSNYLKTVDGTTTCVEKDACKDDFFPVDDSTNGHKCVSCGDTDAGIPNCAECTAPASAGGKPTCSECGSGYKLEGGACVSAGGVNLSTGAIAGISVAVIAVVGGLVGFLCWWFVCRGKA</sequence>
<dbReference type="InterPro" id="IPR005127">
    <property type="entry name" value="Giardia_VSP"/>
</dbReference>
<evidence type="ECO:0000313" key="3">
    <source>
        <dbReference type="EMBL" id="KWX12811.1"/>
    </source>
</evidence>
<evidence type="ECO:0000256" key="2">
    <source>
        <dbReference type="SAM" id="SignalP"/>
    </source>
</evidence>
<accession>A0A132NRV5</accession>
<dbReference type="EMBL" id="JXTI01000099">
    <property type="protein sequence ID" value="KWX12811.1"/>
    <property type="molecule type" value="Genomic_DNA"/>
</dbReference>
<dbReference type="SMART" id="SM00261">
    <property type="entry name" value="FU"/>
    <property type="match status" value="4"/>
</dbReference>
<dbReference type="Proteomes" id="UP000070089">
    <property type="component" value="Unassembled WGS sequence"/>
</dbReference>
<dbReference type="PANTHER" id="PTHR23275">
    <property type="entry name" value="CABRIOLET.-RELATED"/>
    <property type="match status" value="1"/>
</dbReference>
<keyword evidence="2" id="KW-0732">Signal</keyword>
<dbReference type="OrthoDB" id="10257656at2759"/>
<comment type="caution">
    <text evidence="3">The sequence shown here is derived from an EMBL/GenBank/DDBJ whole genome shotgun (WGS) entry which is preliminary data.</text>
</comment>
<reference evidence="3 4" key="1">
    <citation type="journal article" date="2015" name="Mol. Biochem. Parasitol.">
        <title>Identification of polymorphic genes for use in assemblage B genotyping assays through comparative genomics of multiple assemblage B Giardia duodenalis isolates.</title>
        <authorList>
            <person name="Wielinga C."/>
            <person name="Thompson R.C."/>
            <person name="Monis P."/>
            <person name="Ryan U."/>
        </authorList>
    </citation>
    <scope>NUCLEOTIDE SEQUENCE [LARGE SCALE GENOMIC DNA]</scope>
    <source>
        <strain evidence="3 4">BAH15c1</strain>
    </source>
</reference>
<keyword evidence="1" id="KW-1133">Transmembrane helix</keyword>
<name>A0A132NRV5_GIAIN</name>
<keyword evidence="1" id="KW-0812">Transmembrane</keyword>
<dbReference type="SUPFAM" id="SSF57184">
    <property type="entry name" value="Growth factor receptor domain"/>
    <property type="match status" value="1"/>
</dbReference>
<dbReference type="InterPro" id="IPR009030">
    <property type="entry name" value="Growth_fac_rcpt_cys_sf"/>
</dbReference>
<proteinExistence type="predicted"/>
<dbReference type="AlphaFoldDB" id="A0A132NRV5"/>
<feature type="signal peptide" evidence="2">
    <location>
        <begin position="1"/>
        <end position="17"/>
    </location>
</feature>
<dbReference type="InterPro" id="IPR006212">
    <property type="entry name" value="Furin_repeat"/>
</dbReference>
<feature type="chain" id="PRO_5007799995" evidence="2">
    <location>
        <begin position="18"/>
        <end position="439"/>
    </location>
</feature>
<dbReference type="PANTHER" id="PTHR23275:SF100">
    <property type="entry name" value="EGF-LIKE DOMAIN-CONTAINING PROTEIN"/>
    <property type="match status" value="1"/>
</dbReference>